<dbReference type="InterPro" id="IPR009057">
    <property type="entry name" value="Homeodomain-like_sf"/>
</dbReference>
<keyword evidence="3" id="KW-0804">Transcription</keyword>
<organism evidence="5 6">
    <name type="scientific">Adhaeribacter swui</name>
    <dbReference type="NCBI Taxonomy" id="2086471"/>
    <lineage>
        <taxon>Bacteria</taxon>
        <taxon>Pseudomonadati</taxon>
        <taxon>Bacteroidota</taxon>
        <taxon>Cytophagia</taxon>
        <taxon>Cytophagales</taxon>
        <taxon>Hymenobacteraceae</taxon>
        <taxon>Adhaeribacter</taxon>
    </lineage>
</organism>
<protein>
    <submittedName>
        <fullName evidence="5">Helix-turn-helix transcriptional regulator</fullName>
    </submittedName>
</protein>
<dbReference type="InterPro" id="IPR018062">
    <property type="entry name" value="HTH_AraC-typ_CS"/>
</dbReference>
<reference evidence="5 6" key="1">
    <citation type="journal article" date="2018" name="Int. J. Syst. Evol. Microbiol.">
        <title>Adhaeribacter swui sp. nov., isolated from wet mud.</title>
        <authorList>
            <person name="Kim D.U."/>
            <person name="Kim K.W."/>
            <person name="Kang M.S."/>
            <person name="Kim J.Y."/>
            <person name="Jang J.H."/>
            <person name="Kim M.K."/>
        </authorList>
    </citation>
    <scope>NUCLEOTIDE SEQUENCE [LARGE SCALE GENOMIC DNA]</scope>
    <source>
        <strain evidence="5 6">KCTC 52873</strain>
    </source>
</reference>
<dbReference type="InterPro" id="IPR018060">
    <property type="entry name" value="HTH_AraC"/>
</dbReference>
<dbReference type="RefSeq" id="WP_185272962.1">
    <property type="nucleotide sequence ID" value="NZ_CP055156.1"/>
</dbReference>
<dbReference type="Pfam" id="PF12833">
    <property type="entry name" value="HTH_18"/>
    <property type="match status" value="1"/>
</dbReference>
<keyword evidence="6" id="KW-1185">Reference proteome</keyword>
<dbReference type="SMART" id="SM00342">
    <property type="entry name" value="HTH_ARAC"/>
    <property type="match status" value="1"/>
</dbReference>
<dbReference type="Gene3D" id="1.10.10.60">
    <property type="entry name" value="Homeodomain-like"/>
    <property type="match status" value="1"/>
</dbReference>
<evidence type="ECO:0000256" key="2">
    <source>
        <dbReference type="ARBA" id="ARBA00023125"/>
    </source>
</evidence>
<dbReference type="InterPro" id="IPR053142">
    <property type="entry name" value="PchR_regulatory_protein"/>
</dbReference>
<evidence type="ECO:0000259" key="4">
    <source>
        <dbReference type="PROSITE" id="PS01124"/>
    </source>
</evidence>
<keyword evidence="1" id="KW-0805">Transcription regulation</keyword>
<dbReference type="SUPFAM" id="SSF46689">
    <property type="entry name" value="Homeodomain-like"/>
    <property type="match status" value="1"/>
</dbReference>
<dbReference type="KEGG" id="aswu:HUW51_05355"/>
<dbReference type="PRINTS" id="PR00032">
    <property type="entry name" value="HTHARAC"/>
</dbReference>
<accession>A0A7G7G4U7</accession>
<dbReference type="PROSITE" id="PS00041">
    <property type="entry name" value="HTH_ARAC_FAMILY_1"/>
    <property type="match status" value="1"/>
</dbReference>
<dbReference type="Proteomes" id="UP000515237">
    <property type="component" value="Chromosome"/>
</dbReference>
<name>A0A7G7G4U7_9BACT</name>
<evidence type="ECO:0000313" key="5">
    <source>
        <dbReference type="EMBL" id="QNF32181.1"/>
    </source>
</evidence>
<dbReference type="GO" id="GO:0003700">
    <property type="term" value="F:DNA-binding transcription factor activity"/>
    <property type="evidence" value="ECO:0007669"/>
    <property type="project" value="InterPro"/>
</dbReference>
<evidence type="ECO:0000256" key="1">
    <source>
        <dbReference type="ARBA" id="ARBA00023015"/>
    </source>
</evidence>
<dbReference type="InterPro" id="IPR020449">
    <property type="entry name" value="Tscrpt_reg_AraC-type_HTH"/>
</dbReference>
<gene>
    <name evidence="5" type="ORF">HUW51_05355</name>
</gene>
<evidence type="ECO:0000256" key="3">
    <source>
        <dbReference type="ARBA" id="ARBA00023163"/>
    </source>
</evidence>
<evidence type="ECO:0000313" key="6">
    <source>
        <dbReference type="Proteomes" id="UP000515237"/>
    </source>
</evidence>
<dbReference type="PANTHER" id="PTHR47893">
    <property type="entry name" value="REGULATORY PROTEIN PCHR"/>
    <property type="match status" value="1"/>
</dbReference>
<sequence>MAFIINQSDVFDFEVLTPLTKKDLPLAPSASGTLDVHYHHKKAGAVQVKSVVLPHMHIMHMAWNTGSENVVLCDSTPADNINVCFVLGGHMHSSFQGITHDLDMQPWRHNLLYIPEAGNTNQIKANQNLSLLHITVQKDYFMATVGQEDAWSEQAITNLERHRPFTGLAAPLMATPYMQQIVQAINTSPETGAMRNLLLQSRVLELLALEIEQFKITGTPEPSVRPDEAEKLYQLKAYLDLNYLTDHSLTQLSRLCLLNEFKLKKGFKLLFGKSVFNYLKELRMEHASLLLRNTATSVDEVAFTLGYEHGHHFSVAFKKHFGVSPSQHLRKKF</sequence>
<dbReference type="AlphaFoldDB" id="A0A7G7G4U7"/>
<dbReference type="PANTHER" id="PTHR47893:SF1">
    <property type="entry name" value="REGULATORY PROTEIN PCHR"/>
    <property type="match status" value="1"/>
</dbReference>
<proteinExistence type="predicted"/>
<dbReference type="PROSITE" id="PS01124">
    <property type="entry name" value="HTH_ARAC_FAMILY_2"/>
    <property type="match status" value="1"/>
</dbReference>
<keyword evidence="2" id="KW-0238">DNA-binding</keyword>
<dbReference type="EMBL" id="CP055156">
    <property type="protein sequence ID" value="QNF32181.1"/>
    <property type="molecule type" value="Genomic_DNA"/>
</dbReference>
<dbReference type="GO" id="GO:0043565">
    <property type="term" value="F:sequence-specific DNA binding"/>
    <property type="evidence" value="ECO:0007669"/>
    <property type="project" value="InterPro"/>
</dbReference>
<feature type="domain" description="HTH araC/xylS-type" evidence="4">
    <location>
        <begin position="233"/>
        <end position="331"/>
    </location>
</feature>